<dbReference type="EMBL" id="JPOS01000082">
    <property type="protein sequence ID" value="KGE86131.1"/>
    <property type="molecule type" value="Genomic_DNA"/>
</dbReference>
<keyword evidence="1" id="KW-0238">DNA-binding</keyword>
<evidence type="ECO:0000313" key="3">
    <source>
        <dbReference type="EMBL" id="KGE86131.1"/>
    </source>
</evidence>
<dbReference type="SMART" id="SM00342">
    <property type="entry name" value="HTH_ARAC"/>
    <property type="match status" value="1"/>
</dbReference>
<sequence length="246" mass="27528">MKNAGNIRGAFNSRSKKVRFQILLAVADRSTLEQVEPHLPDIFEIIIWELTVPGMPRQSVKHDVVVLVGRAALSYLEKVKLLADSQTPIIGYELKADADARVQARAGGVISLVNRSPEETELIIAIENVLSWVSNQGAKKEQNADFKKELLAALGYLFKEQPSFGIQDLSQNMKLSHAALYRKVREVYNLSPNRLIAAYRSQQTAILLARSELNITEIAYICGFSSTTYRARRNLNNFTGINQVVQ</sequence>
<dbReference type="InterPro" id="IPR018060">
    <property type="entry name" value="HTH_AraC"/>
</dbReference>
<organism evidence="3 4">
    <name type="scientific">Phaeodactylibacter xiamenensis</name>
    <dbReference type="NCBI Taxonomy" id="1524460"/>
    <lineage>
        <taxon>Bacteria</taxon>
        <taxon>Pseudomonadati</taxon>
        <taxon>Bacteroidota</taxon>
        <taxon>Saprospiria</taxon>
        <taxon>Saprospirales</taxon>
        <taxon>Haliscomenobacteraceae</taxon>
        <taxon>Phaeodactylibacter</taxon>
    </lineage>
</organism>
<dbReference type="GO" id="GO:0043565">
    <property type="term" value="F:sequence-specific DNA binding"/>
    <property type="evidence" value="ECO:0007669"/>
    <property type="project" value="InterPro"/>
</dbReference>
<dbReference type="STRING" id="1524460.IX84_23655"/>
<evidence type="ECO:0000259" key="2">
    <source>
        <dbReference type="PROSITE" id="PS01124"/>
    </source>
</evidence>
<dbReference type="Pfam" id="PF12833">
    <property type="entry name" value="HTH_18"/>
    <property type="match status" value="1"/>
</dbReference>
<dbReference type="OrthoDB" id="1157557at2"/>
<reference evidence="3 4" key="1">
    <citation type="journal article" date="2014" name="Int. J. Syst. Evol. Microbiol.">
        <title>Phaeodactylibacter xiamenensis gen. nov., sp. nov., a member of the family Saprospiraceae isolated from the marine alga Phaeodactylum tricornutum.</title>
        <authorList>
            <person name="Chen Z.Jr."/>
            <person name="Lei X."/>
            <person name="Lai Q."/>
            <person name="Li Y."/>
            <person name="Zhang B."/>
            <person name="Zhang J."/>
            <person name="Zhang H."/>
            <person name="Yang L."/>
            <person name="Zheng W."/>
            <person name="Tian Y."/>
            <person name="Yu Z."/>
            <person name="Xu H.Jr."/>
            <person name="Zheng T."/>
        </authorList>
    </citation>
    <scope>NUCLEOTIDE SEQUENCE [LARGE SCALE GENOMIC DNA]</scope>
    <source>
        <strain evidence="3 4">KD52</strain>
    </source>
</reference>
<feature type="domain" description="HTH araC/xylS-type" evidence="2">
    <location>
        <begin position="148"/>
        <end position="232"/>
    </location>
</feature>
<gene>
    <name evidence="3" type="ORF">IX84_23655</name>
</gene>
<dbReference type="RefSeq" id="WP_044226202.1">
    <property type="nucleotide sequence ID" value="NZ_JBKAGJ010000002.1"/>
</dbReference>
<dbReference type="GO" id="GO:0003700">
    <property type="term" value="F:DNA-binding transcription factor activity"/>
    <property type="evidence" value="ECO:0007669"/>
    <property type="project" value="InterPro"/>
</dbReference>
<dbReference type="PANTHER" id="PTHR43280:SF2">
    <property type="entry name" value="HTH-TYPE TRANSCRIPTIONAL REGULATOR EXSA"/>
    <property type="match status" value="1"/>
</dbReference>
<dbReference type="Proteomes" id="UP000029736">
    <property type="component" value="Unassembled WGS sequence"/>
</dbReference>
<keyword evidence="4" id="KW-1185">Reference proteome</keyword>
<evidence type="ECO:0000313" key="4">
    <source>
        <dbReference type="Proteomes" id="UP000029736"/>
    </source>
</evidence>
<comment type="caution">
    <text evidence="3">The sequence shown here is derived from an EMBL/GenBank/DDBJ whole genome shotgun (WGS) entry which is preliminary data.</text>
</comment>
<dbReference type="AlphaFoldDB" id="A0A098S212"/>
<evidence type="ECO:0000256" key="1">
    <source>
        <dbReference type="ARBA" id="ARBA00023125"/>
    </source>
</evidence>
<name>A0A098S212_9BACT</name>
<dbReference type="Gene3D" id="1.10.10.60">
    <property type="entry name" value="Homeodomain-like"/>
    <property type="match status" value="1"/>
</dbReference>
<dbReference type="PANTHER" id="PTHR43280">
    <property type="entry name" value="ARAC-FAMILY TRANSCRIPTIONAL REGULATOR"/>
    <property type="match status" value="1"/>
</dbReference>
<accession>A0A098S212</accession>
<proteinExistence type="predicted"/>
<protein>
    <recommendedName>
        <fullName evidence="2">HTH araC/xylS-type domain-containing protein</fullName>
    </recommendedName>
</protein>
<dbReference type="PROSITE" id="PS01124">
    <property type="entry name" value="HTH_ARAC_FAMILY_2"/>
    <property type="match status" value="1"/>
</dbReference>